<feature type="compositionally biased region" description="Polar residues" evidence="1">
    <location>
        <begin position="61"/>
        <end position="70"/>
    </location>
</feature>
<keyword evidence="4" id="KW-1185">Reference proteome</keyword>
<dbReference type="EMBL" id="MBUA01000001">
    <property type="protein sequence ID" value="MBC6490618.1"/>
    <property type="molecule type" value="Genomic_DNA"/>
</dbReference>
<dbReference type="RefSeq" id="WP_187255907.1">
    <property type="nucleotide sequence ID" value="NZ_JBHULF010000006.1"/>
</dbReference>
<keyword evidence="2" id="KW-0812">Transmembrane</keyword>
<name>A0ABR7M6H1_9BACT</name>
<evidence type="ECO:0000256" key="1">
    <source>
        <dbReference type="SAM" id="MobiDB-lite"/>
    </source>
</evidence>
<evidence type="ECO:0000313" key="4">
    <source>
        <dbReference type="Proteomes" id="UP000765802"/>
    </source>
</evidence>
<evidence type="ECO:0000256" key="2">
    <source>
        <dbReference type="SAM" id="Phobius"/>
    </source>
</evidence>
<proteinExistence type="predicted"/>
<sequence>MNMQITVHLGLLALVMLCAFVAGLLFRVLQVKALRRQILELESEKMQDHAEILQLQKKIADQQQSRSNPPAATPVVPLIEKESGQPDNGKNKRASQ</sequence>
<reference evidence="3 4" key="1">
    <citation type="submission" date="2016-07" db="EMBL/GenBank/DDBJ databases">
        <title>Genome analysis of Flavihumibacter stibioxidans YS-17.</title>
        <authorList>
            <person name="Shi K."/>
            <person name="Han Y."/>
            <person name="Wang G."/>
        </authorList>
    </citation>
    <scope>NUCLEOTIDE SEQUENCE [LARGE SCALE GENOMIC DNA]</scope>
    <source>
        <strain evidence="3 4">YS-17</strain>
    </source>
</reference>
<dbReference type="Proteomes" id="UP000765802">
    <property type="component" value="Unassembled WGS sequence"/>
</dbReference>
<protein>
    <recommendedName>
        <fullName evidence="5">LapA family protein</fullName>
    </recommendedName>
</protein>
<evidence type="ECO:0008006" key="5">
    <source>
        <dbReference type="Google" id="ProtNLM"/>
    </source>
</evidence>
<organism evidence="3 4">
    <name type="scientific">Flavihumibacter stibioxidans</name>
    <dbReference type="NCBI Taxonomy" id="1834163"/>
    <lineage>
        <taxon>Bacteria</taxon>
        <taxon>Pseudomonadati</taxon>
        <taxon>Bacteroidota</taxon>
        <taxon>Chitinophagia</taxon>
        <taxon>Chitinophagales</taxon>
        <taxon>Chitinophagaceae</taxon>
        <taxon>Flavihumibacter</taxon>
    </lineage>
</organism>
<comment type="caution">
    <text evidence="3">The sequence shown here is derived from an EMBL/GenBank/DDBJ whole genome shotgun (WGS) entry which is preliminary data.</text>
</comment>
<evidence type="ECO:0000313" key="3">
    <source>
        <dbReference type="EMBL" id="MBC6490618.1"/>
    </source>
</evidence>
<keyword evidence="2" id="KW-0472">Membrane</keyword>
<gene>
    <name evidence="3" type="ORF">BC349_06550</name>
</gene>
<keyword evidence="2" id="KW-1133">Transmembrane helix</keyword>
<feature type="transmembrane region" description="Helical" evidence="2">
    <location>
        <begin position="6"/>
        <end position="29"/>
    </location>
</feature>
<feature type="region of interest" description="Disordered" evidence="1">
    <location>
        <begin position="59"/>
        <end position="96"/>
    </location>
</feature>
<accession>A0ABR7M6H1</accession>